<accession>A0A1N6KBA2</accession>
<dbReference type="STRING" id="536979.SAMN04488055_5497"/>
<name>A0A1N6KBA2_9BACT</name>
<evidence type="ECO:0000313" key="2">
    <source>
        <dbReference type="Proteomes" id="UP000185003"/>
    </source>
</evidence>
<organism evidence="1 2">
    <name type="scientific">Chitinophaga niabensis</name>
    <dbReference type="NCBI Taxonomy" id="536979"/>
    <lineage>
        <taxon>Bacteria</taxon>
        <taxon>Pseudomonadati</taxon>
        <taxon>Bacteroidota</taxon>
        <taxon>Chitinophagia</taxon>
        <taxon>Chitinophagales</taxon>
        <taxon>Chitinophagaceae</taxon>
        <taxon>Chitinophaga</taxon>
    </lineage>
</organism>
<proteinExistence type="predicted"/>
<gene>
    <name evidence="1" type="ORF">SAMN04488055_5497</name>
</gene>
<dbReference type="AlphaFoldDB" id="A0A1N6KBA2"/>
<reference evidence="1 2" key="1">
    <citation type="submission" date="2016-11" db="EMBL/GenBank/DDBJ databases">
        <authorList>
            <person name="Jaros S."/>
            <person name="Januszkiewicz K."/>
            <person name="Wedrychowicz H."/>
        </authorList>
    </citation>
    <scope>NUCLEOTIDE SEQUENCE [LARGE SCALE GENOMIC DNA]</scope>
    <source>
        <strain evidence="1 2">DSM 24787</strain>
    </source>
</reference>
<keyword evidence="2" id="KW-1185">Reference proteome</keyword>
<dbReference type="EMBL" id="FSRA01000002">
    <property type="protein sequence ID" value="SIO53879.1"/>
    <property type="molecule type" value="Genomic_DNA"/>
</dbReference>
<sequence length="70" mass="7790">MNLLITASVGIFNSNDRFYLQIISANREKYYYCEISKNAARLFSNTESAKIEVVDELPDGIILAASISPS</sequence>
<protein>
    <submittedName>
        <fullName evidence="1">Uncharacterized protein</fullName>
    </submittedName>
</protein>
<dbReference type="Proteomes" id="UP000185003">
    <property type="component" value="Unassembled WGS sequence"/>
</dbReference>
<evidence type="ECO:0000313" key="1">
    <source>
        <dbReference type="EMBL" id="SIO53879.1"/>
    </source>
</evidence>